<dbReference type="Proteomes" id="UP000199077">
    <property type="component" value="Chromosome I"/>
</dbReference>
<dbReference type="Pfam" id="PF07811">
    <property type="entry name" value="TadE"/>
    <property type="match status" value="1"/>
</dbReference>
<keyword evidence="1" id="KW-1133">Transmembrane helix</keyword>
<dbReference type="EMBL" id="LT629711">
    <property type="protein sequence ID" value="SDP26321.1"/>
    <property type="molecule type" value="Genomic_DNA"/>
</dbReference>
<dbReference type="AlphaFoldDB" id="A0A1H0RA28"/>
<reference evidence="4" key="1">
    <citation type="submission" date="2016-10" db="EMBL/GenBank/DDBJ databases">
        <authorList>
            <person name="Varghese N."/>
            <person name="Submissions S."/>
        </authorList>
    </citation>
    <scope>NUCLEOTIDE SEQUENCE [LARGE SCALE GENOMIC DNA]</scope>
    <source>
        <strain evidence="4">DSM 22329</strain>
    </source>
</reference>
<protein>
    <submittedName>
        <fullName evidence="3">Flp pilus assembly protein TadG</fullName>
    </submittedName>
</protein>
<accession>A0A1H0RA28</accession>
<feature type="domain" description="TadE-like" evidence="2">
    <location>
        <begin position="16"/>
        <end position="58"/>
    </location>
</feature>
<name>A0A1H0RA28_9MICO</name>
<proteinExistence type="predicted"/>
<organism evidence="3 4">
    <name type="scientific">Pedococcus dokdonensis</name>
    <dbReference type="NCBI Taxonomy" id="443156"/>
    <lineage>
        <taxon>Bacteria</taxon>
        <taxon>Bacillati</taxon>
        <taxon>Actinomycetota</taxon>
        <taxon>Actinomycetes</taxon>
        <taxon>Micrococcales</taxon>
        <taxon>Intrasporangiaceae</taxon>
        <taxon>Pedococcus</taxon>
    </lineage>
</organism>
<keyword evidence="1" id="KW-0472">Membrane</keyword>
<sequence>MLPRRPRTTRRRSESGASAVEFALILPVFVLIIAAILDFGFIFAQQVQLNNAARDAARQAVVKNLAGTAITCTETVSKARAGSQTVGISGAETAKVGVRVERADTANSCYAPPSGSVTSSTTPCTGAGSTPANNPLTVTLTYTSTAPLPLPYLNSKVLTAQGVFQCEYK</sequence>
<keyword evidence="4" id="KW-1185">Reference proteome</keyword>
<evidence type="ECO:0000313" key="3">
    <source>
        <dbReference type="EMBL" id="SDP26321.1"/>
    </source>
</evidence>
<dbReference type="RefSeq" id="WP_172829382.1">
    <property type="nucleotide sequence ID" value="NZ_LT629711.1"/>
</dbReference>
<dbReference type="InterPro" id="IPR012495">
    <property type="entry name" value="TadE-like_dom"/>
</dbReference>
<gene>
    <name evidence="3" type="ORF">SAMN04489867_1892</name>
</gene>
<dbReference type="STRING" id="443156.SAMN04489867_1892"/>
<evidence type="ECO:0000259" key="2">
    <source>
        <dbReference type="Pfam" id="PF07811"/>
    </source>
</evidence>
<evidence type="ECO:0000313" key="4">
    <source>
        <dbReference type="Proteomes" id="UP000199077"/>
    </source>
</evidence>
<keyword evidence="1" id="KW-0812">Transmembrane</keyword>
<feature type="transmembrane region" description="Helical" evidence="1">
    <location>
        <begin position="20"/>
        <end position="44"/>
    </location>
</feature>
<evidence type="ECO:0000256" key="1">
    <source>
        <dbReference type="SAM" id="Phobius"/>
    </source>
</evidence>